<dbReference type="PANTHER" id="PTHR11226">
    <property type="entry name" value="UDP-GLUCOSE GLYCOPROTEIN:GLUCOSYLTRANSFERASE"/>
    <property type="match status" value="1"/>
</dbReference>
<feature type="domain" description="UDP-glucose:glycoprotein glucosyltransferase thioredoxin-like" evidence="13">
    <location>
        <begin position="698"/>
        <end position="851"/>
    </location>
</feature>
<evidence type="ECO:0000256" key="9">
    <source>
        <dbReference type="SAM" id="MobiDB-lite"/>
    </source>
</evidence>
<dbReference type="GO" id="GO:0018279">
    <property type="term" value="P:protein N-linked glycosylation via asparagine"/>
    <property type="evidence" value="ECO:0007669"/>
    <property type="project" value="TreeGrafter"/>
</dbReference>
<dbReference type="GO" id="GO:0051082">
    <property type="term" value="F:unfolded protein binding"/>
    <property type="evidence" value="ECO:0007669"/>
    <property type="project" value="TreeGrafter"/>
</dbReference>
<evidence type="ECO:0000313" key="15">
    <source>
        <dbReference type="EMBL" id="KIY66670.1"/>
    </source>
</evidence>
<dbReference type="UniPathway" id="UPA00378"/>
<evidence type="ECO:0000259" key="10">
    <source>
        <dbReference type="Pfam" id="PF18400"/>
    </source>
</evidence>
<keyword evidence="7" id="KW-0256">Endoplasmic reticulum</keyword>
<comment type="similarity">
    <text evidence="4">Belongs to the glycosyltransferase 8 family.</text>
</comment>
<dbReference type="InterPro" id="IPR040497">
    <property type="entry name" value="Glyco_transf_24"/>
</dbReference>
<dbReference type="EMBL" id="KN880547">
    <property type="protein sequence ID" value="KIY66670.1"/>
    <property type="molecule type" value="Genomic_DNA"/>
</dbReference>
<feature type="domain" description="Glucosyltransferase 24 catalytic" evidence="14">
    <location>
        <begin position="1207"/>
        <end position="1471"/>
    </location>
</feature>
<dbReference type="InterPro" id="IPR040694">
    <property type="entry name" value="UGGT_TRXL_2"/>
</dbReference>
<evidence type="ECO:0000259" key="11">
    <source>
        <dbReference type="Pfam" id="PF18401"/>
    </source>
</evidence>
<feature type="domain" description="UGGT thioredoxin-like" evidence="12">
    <location>
        <begin position="409"/>
        <end position="667"/>
    </location>
</feature>
<dbReference type="InterPro" id="IPR040693">
    <property type="entry name" value="UGGT_TRXL_1"/>
</dbReference>
<evidence type="ECO:0000256" key="6">
    <source>
        <dbReference type="ARBA" id="ARBA00022729"/>
    </source>
</evidence>
<evidence type="ECO:0000313" key="16">
    <source>
        <dbReference type="Proteomes" id="UP000054007"/>
    </source>
</evidence>
<dbReference type="Proteomes" id="UP000054007">
    <property type="component" value="Unassembled WGS sequence"/>
</dbReference>
<dbReference type="Pfam" id="PF18404">
    <property type="entry name" value="Glyco_transf_24"/>
    <property type="match status" value="1"/>
</dbReference>
<evidence type="ECO:0000256" key="2">
    <source>
        <dbReference type="ARBA" id="ARBA00004319"/>
    </source>
</evidence>
<dbReference type="InterPro" id="IPR029044">
    <property type="entry name" value="Nucleotide-diphossugar_trans"/>
</dbReference>
<evidence type="ECO:0000256" key="8">
    <source>
        <dbReference type="ARBA" id="ARBA00023180"/>
    </source>
</evidence>
<dbReference type="Pfam" id="PF18401">
    <property type="entry name" value="Thioredoxin_13"/>
    <property type="match status" value="1"/>
</dbReference>
<evidence type="ECO:0000256" key="3">
    <source>
        <dbReference type="ARBA" id="ARBA00004922"/>
    </source>
</evidence>
<dbReference type="GO" id="GO:0003980">
    <property type="term" value="F:UDP-glucose:glycoprotein glucosyltransferase activity"/>
    <property type="evidence" value="ECO:0007669"/>
    <property type="project" value="InterPro"/>
</dbReference>
<dbReference type="Pfam" id="PF06427">
    <property type="entry name" value="UDP-g_GGTase"/>
    <property type="match status" value="1"/>
</dbReference>
<dbReference type="GO" id="GO:0005788">
    <property type="term" value="C:endoplasmic reticulum lumen"/>
    <property type="evidence" value="ECO:0007669"/>
    <property type="project" value="UniProtKB-SubCell"/>
</dbReference>
<evidence type="ECO:0000256" key="4">
    <source>
        <dbReference type="ARBA" id="ARBA00006351"/>
    </source>
</evidence>
<dbReference type="GO" id="GO:0036503">
    <property type="term" value="P:ERAD pathway"/>
    <property type="evidence" value="ECO:0007669"/>
    <property type="project" value="TreeGrafter"/>
</dbReference>
<dbReference type="Gene3D" id="3.90.550.10">
    <property type="entry name" value="Spore Coat Polysaccharide Biosynthesis Protein SpsA, Chain A"/>
    <property type="match status" value="1"/>
</dbReference>
<organism evidence="15 16">
    <name type="scientific">Cylindrobasidium torrendii FP15055 ss-10</name>
    <dbReference type="NCBI Taxonomy" id="1314674"/>
    <lineage>
        <taxon>Eukaryota</taxon>
        <taxon>Fungi</taxon>
        <taxon>Dikarya</taxon>
        <taxon>Basidiomycota</taxon>
        <taxon>Agaricomycotina</taxon>
        <taxon>Agaricomycetes</taxon>
        <taxon>Agaricomycetidae</taxon>
        <taxon>Agaricales</taxon>
        <taxon>Marasmiineae</taxon>
        <taxon>Physalacriaceae</taxon>
        <taxon>Cylindrobasidium</taxon>
    </lineage>
</organism>
<gene>
    <name evidence="15" type="ORF">CYLTODRAFT_354616</name>
</gene>
<name>A0A0D7B8Y4_9AGAR</name>
<reference evidence="15 16" key="1">
    <citation type="journal article" date="2015" name="Fungal Genet. Biol.">
        <title>Evolution of novel wood decay mechanisms in Agaricales revealed by the genome sequences of Fistulina hepatica and Cylindrobasidium torrendii.</title>
        <authorList>
            <person name="Floudas D."/>
            <person name="Held B.W."/>
            <person name="Riley R."/>
            <person name="Nagy L.G."/>
            <person name="Koehler G."/>
            <person name="Ransdell A.S."/>
            <person name="Younus H."/>
            <person name="Chow J."/>
            <person name="Chiniquy J."/>
            <person name="Lipzen A."/>
            <person name="Tritt A."/>
            <person name="Sun H."/>
            <person name="Haridas S."/>
            <person name="LaButti K."/>
            <person name="Ohm R.A."/>
            <person name="Kues U."/>
            <person name="Blanchette R.A."/>
            <person name="Grigoriev I.V."/>
            <person name="Minto R.E."/>
            <person name="Hibbett D.S."/>
        </authorList>
    </citation>
    <scope>NUCLEOTIDE SEQUENCE [LARGE SCALE GENOMIC DNA]</scope>
    <source>
        <strain evidence="15 16">FP15055 ss-10</strain>
    </source>
</reference>
<dbReference type="STRING" id="1314674.A0A0D7B8Y4"/>
<evidence type="ECO:0000259" key="13">
    <source>
        <dbReference type="Pfam" id="PF18403"/>
    </source>
</evidence>
<dbReference type="PANTHER" id="PTHR11226:SF0">
    <property type="entry name" value="UDP-GLUCOSE:GLYCOPROTEIN GLUCOSYLTRANSFERASE"/>
    <property type="match status" value="1"/>
</dbReference>
<keyword evidence="5 15" id="KW-0808">Transferase</keyword>
<dbReference type="CDD" id="cd06432">
    <property type="entry name" value="GT8_HUGT1_C_like"/>
    <property type="match status" value="1"/>
</dbReference>
<evidence type="ECO:0000259" key="14">
    <source>
        <dbReference type="Pfam" id="PF18404"/>
    </source>
</evidence>
<feature type="domain" description="UGGT thioredoxin-like" evidence="10">
    <location>
        <begin position="18"/>
        <end position="216"/>
    </location>
</feature>
<dbReference type="InterPro" id="IPR040692">
    <property type="entry name" value="UGGT_TRXL_3"/>
</dbReference>
<dbReference type="InterPro" id="IPR040525">
    <property type="entry name" value="UGGT_TRXL_4"/>
</dbReference>
<feature type="compositionally biased region" description="Basic and acidic residues" evidence="9">
    <location>
        <begin position="1510"/>
        <end position="1521"/>
    </location>
</feature>
<keyword evidence="16" id="KW-1185">Reference proteome</keyword>
<comment type="cofactor">
    <cofactor evidence="1">
        <name>Ca(2+)</name>
        <dbReference type="ChEBI" id="CHEBI:29108"/>
    </cofactor>
</comment>
<feature type="region of interest" description="Disordered" evidence="9">
    <location>
        <begin position="1501"/>
        <end position="1540"/>
    </location>
</feature>
<protein>
    <submittedName>
        <fullName evidence="15">Glycosyltransferase family 24 protein</fullName>
    </submittedName>
</protein>
<dbReference type="InterPro" id="IPR009448">
    <property type="entry name" value="UDP-g_GGtrans"/>
</dbReference>
<evidence type="ECO:0000256" key="7">
    <source>
        <dbReference type="ARBA" id="ARBA00022824"/>
    </source>
</evidence>
<sequence length="1540" mass="171962">MAQASPPVRISLRTSWNSPPPLVEMIETVALENADAFFPLVDQLTDPDTHALHPHRSAEALHQLTLEAALENKLLNAPGAVQFVEMGFAMHTATPKIEAFYQHYAGLTGHKQCGGTWVDWYGTVVCDVETLVQLAGQDTLDARAGEPTPFVPPKLLPFDHVYAEQRETRPPRTAILYASLESDNFRDLHVFLLRHAAAGALEYVFRHIPPETHKEKSYLSGFGVGLDLKKTDYLAVDDRNLHGSTTGASASEDASSNVDSIAALIDAYPAFSAGAEALTTEEIQRLGVKAVQLISDAEDPLDTLQQLSHNFPKYAVELGRRVQVNESLAEELHENQLKVQAGNNIFWLNGQSIPANDVTPLHLLRALKKERTVMLALNKLGFERGEAIDLLTRRIGATASTTSGMEGLVDASDRSEGGDLITWWNDFDTDSRYSRWTPSIFQLLRPTYPGQMPTVKLNLFNVVLALDLSQPNALAFLSNAVPNLINRNLPFRFGLVPLIETENGAMMARLFYFLVENFGRKKTAAYFRAVHLDSDPSTRAEAIDWNVARKAFEDLLVKSESEHDASIFAGIIQGKLLPEAKFDGITSYVKRMGASLTANPEGHVFLNGRHFDMDEMVMRGLQTEVNKQLQFLQEQIYAGSITDDDVPRMATYFYDLPATSRTRNRYITSNSKDGLKVSMNAYFNTGFEPKNGAYAQSASNDLLVTMVVAADFTTEAGVELVKAALRSLDEDSHSRITFVHNPSSVSRHSVDHLLSALGMASTDTQTPITDEGTFQALAKESAYEPERSALYTASGIRFLKEFGVQPGAQSIVINGRAIGPFEGDFGQEDFKALEEYEIKRIAELSAALPEIAPWSNTLDRASRSQLLLMSSIVLSATQQPDPSEVGLFDAPLRPRFRGYSVLDKKFTGFEYGDNSTALYQISAIIDPLSETAQRWASILRWISALPDVYVEVRLNPLSTEEIPLKRFYRSNLLAAPQFDDNGDEVRAETIFNDLPLEPIYTLAMEVPSAWLVRPRESTYDLDNIQLGRIAPGDSSVDATFELDYIVIEGHARDMARNGSPRGLQLQLLDGENKTIDDTLVMANYGYFQFKTTPGVFELDIREGRGRQIYTLESVGAHGWDSPSVEEVGRGIAVTSFEGMTIYPKFRRVPGMENVDVLDPNLGDDDDDDDEGGFVDDLISGLKSFFGTAEKAKVEETGLVPVKQQADINIFTVASGLLYERFVGIMIQSVMRHTNSTVKFWFIENFLSPSFLEFIPHYAEAYGFDYELVTYKWPSFLRAQKEKQRIIWAYKILFLDVLFPLDLKKVIFVDADQIVRTDLQELVDLDLHGAVYGYTPMGDDNTDMEGFRFWKTGYWKESLRGRPYHISALYVIDLVKFRQGAAGDILRGHYQALSADPNSLANLDQDLPNNLQREVPIFSLPEDWLWCETWCSKDRLHRAKTIDLCQNPLTKEPKLARARQIPEWEEYDREIAMFTKKLADEGKIRKGAAVVDINVLAGEPVTTVGSEPEPDAGRIDNTIVRDEDSEQLGGATVDDRVKDEL</sequence>
<dbReference type="Pfam" id="PF18402">
    <property type="entry name" value="Thioredoxin_14"/>
    <property type="match status" value="1"/>
</dbReference>
<feature type="domain" description="UGGT thioredoxin-like" evidence="11">
    <location>
        <begin position="276"/>
        <end position="396"/>
    </location>
</feature>
<dbReference type="OrthoDB" id="27683at2759"/>
<comment type="subcellular location">
    <subcellularLocation>
        <location evidence="2">Endoplasmic reticulum lumen</location>
    </subcellularLocation>
</comment>
<evidence type="ECO:0000256" key="5">
    <source>
        <dbReference type="ARBA" id="ARBA00022679"/>
    </source>
</evidence>
<keyword evidence="8" id="KW-0325">Glycoprotein</keyword>
<accession>A0A0D7B8Y4</accession>
<dbReference type="Pfam" id="PF18403">
    <property type="entry name" value="Thioredoxin_15"/>
    <property type="match status" value="1"/>
</dbReference>
<comment type="pathway">
    <text evidence="3">Protein modification; protein glycosylation.</text>
</comment>
<evidence type="ECO:0000256" key="1">
    <source>
        <dbReference type="ARBA" id="ARBA00001913"/>
    </source>
</evidence>
<dbReference type="Pfam" id="PF18400">
    <property type="entry name" value="Thioredoxin_12"/>
    <property type="match status" value="1"/>
</dbReference>
<keyword evidence="6" id="KW-0732">Signal</keyword>
<proteinExistence type="inferred from homology"/>
<evidence type="ECO:0000259" key="12">
    <source>
        <dbReference type="Pfam" id="PF18402"/>
    </source>
</evidence>
<dbReference type="SUPFAM" id="SSF53448">
    <property type="entry name" value="Nucleotide-diphospho-sugar transferases"/>
    <property type="match status" value="1"/>
</dbReference>